<proteinExistence type="predicted"/>
<gene>
    <name evidence="1" type="ORF">BDR25DRAFT_350608</name>
</gene>
<organism evidence="1 2">
    <name type="scientific">Lindgomyces ingoldianus</name>
    <dbReference type="NCBI Taxonomy" id="673940"/>
    <lineage>
        <taxon>Eukaryota</taxon>
        <taxon>Fungi</taxon>
        <taxon>Dikarya</taxon>
        <taxon>Ascomycota</taxon>
        <taxon>Pezizomycotina</taxon>
        <taxon>Dothideomycetes</taxon>
        <taxon>Pleosporomycetidae</taxon>
        <taxon>Pleosporales</taxon>
        <taxon>Lindgomycetaceae</taxon>
        <taxon>Lindgomyces</taxon>
    </lineage>
</organism>
<keyword evidence="2" id="KW-1185">Reference proteome</keyword>
<accession>A0ACB6R9R7</accession>
<name>A0ACB6R9R7_9PLEO</name>
<sequence>MYYSLQFRSFYWSTYHARRIAVLLTCFVKFLTYGENNDLERSRIYKQADAHTNTTIACVTAQLPNAIYYLQVCRLPHQLNNLLGHPPCIHPITCAVDFFFPSHVWIARHINQKKLFPFQDITTFMDNSKPNLVIIRTLERKIYLLFQSQTSSSSLECHFQLPFWGIPRCVGSNSIPVPTDIFPGSWSGEAEQLVRNLVEKPEDKPNSLPAKQLSNPVRTIIKRDGNVFKAAKLWGEFLTITIPRGHREGPVSIYANGLMGIWVDMIITLVT</sequence>
<comment type="caution">
    <text evidence="1">The sequence shown here is derived from an EMBL/GenBank/DDBJ whole genome shotgun (WGS) entry which is preliminary data.</text>
</comment>
<dbReference type="EMBL" id="MU003496">
    <property type="protein sequence ID" value="KAF2475206.1"/>
    <property type="molecule type" value="Genomic_DNA"/>
</dbReference>
<reference evidence="1" key="1">
    <citation type="journal article" date="2020" name="Stud. Mycol.">
        <title>101 Dothideomycetes genomes: a test case for predicting lifestyles and emergence of pathogens.</title>
        <authorList>
            <person name="Haridas S."/>
            <person name="Albert R."/>
            <person name="Binder M."/>
            <person name="Bloem J."/>
            <person name="Labutti K."/>
            <person name="Salamov A."/>
            <person name="Andreopoulos B."/>
            <person name="Baker S."/>
            <person name="Barry K."/>
            <person name="Bills G."/>
            <person name="Bluhm B."/>
            <person name="Cannon C."/>
            <person name="Castanera R."/>
            <person name="Culley D."/>
            <person name="Daum C."/>
            <person name="Ezra D."/>
            <person name="Gonzalez J."/>
            <person name="Henrissat B."/>
            <person name="Kuo A."/>
            <person name="Liang C."/>
            <person name="Lipzen A."/>
            <person name="Lutzoni F."/>
            <person name="Magnuson J."/>
            <person name="Mondo S."/>
            <person name="Nolan M."/>
            <person name="Ohm R."/>
            <person name="Pangilinan J."/>
            <person name="Park H.-J."/>
            <person name="Ramirez L."/>
            <person name="Alfaro M."/>
            <person name="Sun H."/>
            <person name="Tritt A."/>
            <person name="Yoshinaga Y."/>
            <person name="Zwiers L.-H."/>
            <person name="Turgeon B."/>
            <person name="Goodwin S."/>
            <person name="Spatafora J."/>
            <person name="Crous P."/>
            <person name="Grigoriev I."/>
        </authorList>
    </citation>
    <scope>NUCLEOTIDE SEQUENCE</scope>
    <source>
        <strain evidence="1">ATCC 200398</strain>
    </source>
</reference>
<evidence type="ECO:0000313" key="2">
    <source>
        <dbReference type="Proteomes" id="UP000799755"/>
    </source>
</evidence>
<dbReference type="Proteomes" id="UP000799755">
    <property type="component" value="Unassembled WGS sequence"/>
</dbReference>
<evidence type="ECO:0000313" key="1">
    <source>
        <dbReference type="EMBL" id="KAF2475206.1"/>
    </source>
</evidence>
<protein>
    <submittedName>
        <fullName evidence="1">Uncharacterized protein</fullName>
    </submittedName>
</protein>